<reference evidence="6 7" key="1">
    <citation type="submission" date="2017-01" db="EMBL/GenBank/DDBJ databases">
        <authorList>
            <person name="Mah S.A."/>
            <person name="Swanson W.J."/>
            <person name="Moy G.W."/>
            <person name="Vacquier V.D."/>
        </authorList>
    </citation>
    <scope>NUCLEOTIDE SEQUENCE [LARGE SCALE GENOMIC DNA]</scope>
    <source>
        <strain evidence="6 7">ASpG1</strain>
    </source>
</reference>
<dbReference type="GO" id="GO:0046872">
    <property type="term" value="F:metal ion binding"/>
    <property type="evidence" value="ECO:0007669"/>
    <property type="project" value="UniProtKB-KW"/>
</dbReference>
<comment type="subcellular location">
    <subcellularLocation>
        <location evidence="2">Cytoplasm</location>
    </subcellularLocation>
</comment>
<dbReference type="STRING" id="159291.SAMN05920897_10513"/>
<evidence type="ECO:0000256" key="3">
    <source>
        <dbReference type="ARBA" id="ARBA00022723"/>
    </source>
</evidence>
<feature type="domain" description="Alanyl-transfer RNA synthetases family profile" evidence="5">
    <location>
        <begin position="1"/>
        <end position="224"/>
    </location>
</feature>
<dbReference type="SMART" id="SM00863">
    <property type="entry name" value="tRNA_SAD"/>
    <property type="match status" value="1"/>
</dbReference>
<dbReference type="AlphaFoldDB" id="A0A1N6QR84"/>
<keyword evidence="6" id="KW-0030">Aminoacyl-tRNA synthetase</keyword>
<organism evidence="6 7">
    <name type="scientific">Alkalispirochaeta americana</name>
    <dbReference type="NCBI Taxonomy" id="159291"/>
    <lineage>
        <taxon>Bacteria</taxon>
        <taxon>Pseudomonadati</taxon>
        <taxon>Spirochaetota</taxon>
        <taxon>Spirochaetia</taxon>
        <taxon>Spirochaetales</taxon>
        <taxon>Spirochaetaceae</taxon>
        <taxon>Alkalispirochaeta</taxon>
    </lineage>
</organism>
<dbReference type="PROSITE" id="PS50860">
    <property type="entry name" value="AA_TRNA_LIGASE_II_ALA"/>
    <property type="match status" value="1"/>
</dbReference>
<dbReference type="GO" id="GO:0006419">
    <property type="term" value="P:alanyl-tRNA aminoacylation"/>
    <property type="evidence" value="ECO:0007669"/>
    <property type="project" value="InterPro"/>
</dbReference>
<evidence type="ECO:0000256" key="4">
    <source>
        <dbReference type="ARBA" id="ARBA00022833"/>
    </source>
</evidence>
<dbReference type="OrthoDB" id="9812949at2"/>
<dbReference type="InterPro" id="IPR018165">
    <property type="entry name" value="Ala-tRNA-synth_IIc_core"/>
</dbReference>
<dbReference type="PANTHER" id="PTHR43462">
    <property type="entry name" value="ALANYL-TRNA EDITING PROTEIN"/>
    <property type="match status" value="1"/>
</dbReference>
<keyword evidence="3" id="KW-0479">Metal-binding</keyword>
<keyword evidence="4" id="KW-0862">Zinc</keyword>
<dbReference type="GO" id="GO:0005524">
    <property type="term" value="F:ATP binding"/>
    <property type="evidence" value="ECO:0007669"/>
    <property type="project" value="InterPro"/>
</dbReference>
<dbReference type="InterPro" id="IPR018163">
    <property type="entry name" value="Thr/Ala-tRNA-synth_IIc_edit"/>
</dbReference>
<dbReference type="GO" id="GO:0003676">
    <property type="term" value="F:nucleic acid binding"/>
    <property type="evidence" value="ECO:0007669"/>
    <property type="project" value="InterPro"/>
</dbReference>
<proteinExistence type="predicted"/>
<dbReference type="InterPro" id="IPR009000">
    <property type="entry name" value="Transl_B-barrel_sf"/>
</dbReference>
<protein>
    <submittedName>
        <fullName evidence="6">Alanyl-tRNA synthetase</fullName>
    </submittedName>
</protein>
<keyword evidence="6" id="KW-0436">Ligase</keyword>
<gene>
    <name evidence="6" type="ORF">SAMN05920897_10513</name>
</gene>
<dbReference type="SUPFAM" id="SSF55186">
    <property type="entry name" value="ThrRS/AlaRS common domain"/>
    <property type="match status" value="1"/>
</dbReference>
<dbReference type="GO" id="GO:0002161">
    <property type="term" value="F:aminoacyl-tRNA deacylase activity"/>
    <property type="evidence" value="ECO:0007669"/>
    <property type="project" value="UniProtKB-ARBA"/>
</dbReference>
<dbReference type="Proteomes" id="UP000186400">
    <property type="component" value="Unassembled WGS sequence"/>
</dbReference>
<comment type="cofactor">
    <cofactor evidence="1">
        <name>Zn(2+)</name>
        <dbReference type="ChEBI" id="CHEBI:29105"/>
    </cofactor>
</comment>
<evidence type="ECO:0000256" key="2">
    <source>
        <dbReference type="ARBA" id="ARBA00004496"/>
    </source>
</evidence>
<evidence type="ECO:0000259" key="5">
    <source>
        <dbReference type="PROSITE" id="PS50860"/>
    </source>
</evidence>
<evidence type="ECO:0000313" key="7">
    <source>
        <dbReference type="Proteomes" id="UP000186400"/>
    </source>
</evidence>
<dbReference type="Gene3D" id="2.40.30.130">
    <property type="match status" value="1"/>
</dbReference>
<dbReference type="RefSeq" id="WP_076488167.1">
    <property type="nucleotide sequence ID" value="NZ_FTMS01000005.1"/>
</dbReference>
<name>A0A1N6QR84_9SPIO</name>
<sequence length="395" mass="44759">MTEPLFYQDPLASTFQARLIEISRDRKELILDRTLFYPQGGGQPGDQGTLENYSVIDTQKDSDGRIIHILESPLPGGVLTETIMTGKLNWEFRFDYMQQHTGQHLLSGALFRIAGANTVSVHQGTETTTIEIDLQTLSRETLEAVEDEVNYQIRLNAPVKTFTVDHQELHAYPLRRPTNRTGIIRLVEIEGIDRVACGGVHLPRTGLLNLVQTVGSETIRNRLRLAFKIGNRALRDYRESHRGISRSADLFSCRPGEVPHRIKAAQEELQDLHRDLRLRTEALAQHILKETGSPERPRELLLEDEPEDLLKALAEAACDDPQRRIILVNRRRNEALWAIVVGETHPFPQEELRKNVLTPLQAKGGGKPPLWRGALPDASPERVRKMTTAFLDLWP</sequence>
<dbReference type="GO" id="GO:0004813">
    <property type="term" value="F:alanine-tRNA ligase activity"/>
    <property type="evidence" value="ECO:0007669"/>
    <property type="project" value="InterPro"/>
</dbReference>
<evidence type="ECO:0000313" key="6">
    <source>
        <dbReference type="EMBL" id="SIQ18866.1"/>
    </source>
</evidence>
<dbReference type="GO" id="GO:0005737">
    <property type="term" value="C:cytoplasm"/>
    <property type="evidence" value="ECO:0007669"/>
    <property type="project" value="UniProtKB-SubCell"/>
</dbReference>
<dbReference type="SUPFAM" id="SSF50447">
    <property type="entry name" value="Translation proteins"/>
    <property type="match status" value="1"/>
</dbReference>
<keyword evidence="7" id="KW-1185">Reference proteome</keyword>
<dbReference type="EMBL" id="FTMS01000005">
    <property type="protein sequence ID" value="SIQ18866.1"/>
    <property type="molecule type" value="Genomic_DNA"/>
</dbReference>
<dbReference type="PANTHER" id="PTHR43462:SF1">
    <property type="entry name" value="ALANYL-TRNA EDITING PROTEIN AARSD1"/>
    <property type="match status" value="1"/>
</dbReference>
<dbReference type="InterPro" id="IPR012947">
    <property type="entry name" value="tRNA_SAD"/>
</dbReference>
<dbReference type="Gene3D" id="3.30.980.10">
    <property type="entry name" value="Threonyl-trna Synthetase, Chain A, domain 2"/>
    <property type="match status" value="1"/>
</dbReference>
<accession>A0A1N6QR84</accession>
<dbReference type="InterPro" id="IPR051335">
    <property type="entry name" value="Alanyl-tRNA_Editing_Enzymes"/>
</dbReference>
<evidence type="ECO:0000256" key="1">
    <source>
        <dbReference type="ARBA" id="ARBA00001947"/>
    </source>
</evidence>